<dbReference type="HOGENOM" id="CLU_2797821_0_0_1"/>
<sequence length="68" mass="8082">MKYVKDGDKDDVIEDDLDERDDEPFQHVESLLRYATRRVSVGSFWRVYCTRLQGAWTDVGHRERIFCG</sequence>
<dbReference type="PaxDb" id="3880-AES75978"/>
<gene>
    <name evidence="1" type="ordered locus">MTR_6g065680</name>
</gene>
<evidence type="ECO:0000313" key="3">
    <source>
        <dbReference type="Proteomes" id="UP000002051"/>
    </source>
</evidence>
<dbReference type="AlphaFoldDB" id="G7KPA3"/>
<dbReference type="EMBL" id="CM001222">
    <property type="protein sequence ID" value="AES75978.1"/>
    <property type="molecule type" value="Genomic_DNA"/>
</dbReference>
<reference evidence="1 3" key="2">
    <citation type="journal article" date="2014" name="BMC Genomics">
        <title>An improved genome release (version Mt4.0) for the model legume Medicago truncatula.</title>
        <authorList>
            <person name="Tang H."/>
            <person name="Krishnakumar V."/>
            <person name="Bidwell S."/>
            <person name="Rosen B."/>
            <person name="Chan A."/>
            <person name="Zhou S."/>
            <person name="Gentzbittel L."/>
            <person name="Childs K.L."/>
            <person name="Yandell M."/>
            <person name="Gundlach H."/>
            <person name="Mayer K.F."/>
            <person name="Schwartz D.C."/>
            <person name="Town C.D."/>
        </authorList>
    </citation>
    <scope>GENOME REANNOTATION</scope>
    <source>
        <strain evidence="2 3">cv. Jemalong A17</strain>
    </source>
</reference>
<proteinExistence type="predicted"/>
<keyword evidence="3" id="KW-1185">Reference proteome</keyword>
<reference evidence="1 3" key="1">
    <citation type="journal article" date="2011" name="Nature">
        <title>The Medicago genome provides insight into the evolution of rhizobial symbioses.</title>
        <authorList>
            <person name="Young N.D."/>
            <person name="Debelle F."/>
            <person name="Oldroyd G.E."/>
            <person name="Geurts R."/>
            <person name="Cannon S.B."/>
            <person name="Udvardi M.K."/>
            <person name="Benedito V.A."/>
            <person name="Mayer K.F."/>
            <person name="Gouzy J."/>
            <person name="Schoof H."/>
            <person name="Van de Peer Y."/>
            <person name="Proost S."/>
            <person name="Cook D.R."/>
            <person name="Meyers B.C."/>
            <person name="Spannagl M."/>
            <person name="Cheung F."/>
            <person name="De Mita S."/>
            <person name="Krishnakumar V."/>
            <person name="Gundlach H."/>
            <person name="Zhou S."/>
            <person name="Mudge J."/>
            <person name="Bharti A.K."/>
            <person name="Murray J.D."/>
            <person name="Naoumkina M.A."/>
            <person name="Rosen B."/>
            <person name="Silverstein K.A."/>
            <person name="Tang H."/>
            <person name="Rombauts S."/>
            <person name="Zhao P.X."/>
            <person name="Zhou P."/>
            <person name="Barbe V."/>
            <person name="Bardou P."/>
            <person name="Bechner M."/>
            <person name="Bellec A."/>
            <person name="Berger A."/>
            <person name="Berges H."/>
            <person name="Bidwell S."/>
            <person name="Bisseling T."/>
            <person name="Choisne N."/>
            <person name="Couloux A."/>
            <person name="Denny R."/>
            <person name="Deshpande S."/>
            <person name="Dai X."/>
            <person name="Doyle J.J."/>
            <person name="Dudez A.M."/>
            <person name="Farmer A.D."/>
            <person name="Fouteau S."/>
            <person name="Franken C."/>
            <person name="Gibelin C."/>
            <person name="Gish J."/>
            <person name="Goldstein S."/>
            <person name="Gonzalez A.J."/>
            <person name="Green P.J."/>
            <person name="Hallab A."/>
            <person name="Hartog M."/>
            <person name="Hua A."/>
            <person name="Humphray S.J."/>
            <person name="Jeong D.H."/>
            <person name="Jing Y."/>
            <person name="Jocker A."/>
            <person name="Kenton S.M."/>
            <person name="Kim D.J."/>
            <person name="Klee K."/>
            <person name="Lai H."/>
            <person name="Lang C."/>
            <person name="Lin S."/>
            <person name="Macmil S.L."/>
            <person name="Magdelenat G."/>
            <person name="Matthews L."/>
            <person name="McCorrison J."/>
            <person name="Monaghan E.L."/>
            <person name="Mun J.H."/>
            <person name="Najar F.Z."/>
            <person name="Nicholson C."/>
            <person name="Noirot C."/>
            <person name="O'Bleness M."/>
            <person name="Paule C.R."/>
            <person name="Poulain J."/>
            <person name="Prion F."/>
            <person name="Qin B."/>
            <person name="Qu C."/>
            <person name="Retzel E.F."/>
            <person name="Riddle C."/>
            <person name="Sallet E."/>
            <person name="Samain S."/>
            <person name="Samson N."/>
            <person name="Sanders I."/>
            <person name="Saurat O."/>
            <person name="Scarpelli C."/>
            <person name="Schiex T."/>
            <person name="Segurens B."/>
            <person name="Severin A.J."/>
            <person name="Sherrier D.J."/>
            <person name="Shi R."/>
            <person name="Sims S."/>
            <person name="Singer S.R."/>
            <person name="Sinharoy S."/>
            <person name="Sterck L."/>
            <person name="Viollet A."/>
            <person name="Wang B.B."/>
            <person name="Wang K."/>
            <person name="Wang M."/>
            <person name="Wang X."/>
            <person name="Warfsmann J."/>
            <person name="Weissenbach J."/>
            <person name="White D.D."/>
            <person name="White J.D."/>
            <person name="Wiley G.B."/>
            <person name="Wincker P."/>
            <person name="Xing Y."/>
            <person name="Yang L."/>
            <person name="Yao Z."/>
            <person name="Ying F."/>
            <person name="Zhai J."/>
            <person name="Zhou L."/>
            <person name="Zuber A."/>
            <person name="Denarie J."/>
            <person name="Dixon R.A."/>
            <person name="May G.D."/>
            <person name="Schwartz D.C."/>
            <person name="Rogers J."/>
            <person name="Quetier F."/>
            <person name="Town C.D."/>
            <person name="Roe B.A."/>
        </authorList>
    </citation>
    <scope>NUCLEOTIDE SEQUENCE [LARGE SCALE GENOMIC DNA]</scope>
    <source>
        <strain evidence="1">A17</strain>
        <strain evidence="2 3">cv. Jemalong A17</strain>
    </source>
</reference>
<protein>
    <submittedName>
        <fullName evidence="1 2">Uncharacterized protein</fullName>
    </submittedName>
</protein>
<reference evidence="2" key="3">
    <citation type="submission" date="2015-04" db="UniProtKB">
        <authorList>
            <consortium name="EnsemblPlants"/>
        </authorList>
    </citation>
    <scope>IDENTIFICATION</scope>
    <source>
        <strain evidence="2">cv. Jemalong A17</strain>
    </source>
</reference>
<organism evidence="1 3">
    <name type="scientific">Medicago truncatula</name>
    <name type="common">Barrel medic</name>
    <name type="synonym">Medicago tribuloides</name>
    <dbReference type="NCBI Taxonomy" id="3880"/>
    <lineage>
        <taxon>Eukaryota</taxon>
        <taxon>Viridiplantae</taxon>
        <taxon>Streptophyta</taxon>
        <taxon>Embryophyta</taxon>
        <taxon>Tracheophyta</taxon>
        <taxon>Spermatophyta</taxon>
        <taxon>Magnoliopsida</taxon>
        <taxon>eudicotyledons</taxon>
        <taxon>Gunneridae</taxon>
        <taxon>Pentapetalae</taxon>
        <taxon>rosids</taxon>
        <taxon>fabids</taxon>
        <taxon>Fabales</taxon>
        <taxon>Fabaceae</taxon>
        <taxon>Papilionoideae</taxon>
        <taxon>50 kb inversion clade</taxon>
        <taxon>NPAAA clade</taxon>
        <taxon>Hologalegina</taxon>
        <taxon>IRL clade</taxon>
        <taxon>Trifolieae</taxon>
        <taxon>Medicago</taxon>
    </lineage>
</organism>
<evidence type="ECO:0000313" key="1">
    <source>
        <dbReference type="EMBL" id="AES75978.1"/>
    </source>
</evidence>
<evidence type="ECO:0000313" key="2">
    <source>
        <dbReference type="EnsemblPlants" id="AES75978"/>
    </source>
</evidence>
<dbReference type="EnsemblPlants" id="AES75978">
    <property type="protein sequence ID" value="AES75978"/>
    <property type="gene ID" value="MTR_6g065680"/>
</dbReference>
<accession>G7KPA3</accession>
<name>G7KPA3_MEDTR</name>
<dbReference type="Proteomes" id="UP000002051">
    <property type="component" value="Chromosome 6"/>
</dbReference>